<feature type="region of interest" description="Disordered" evidence="1">
    <location>
        <begin position="146"/>
        <end position="165"/>
    </location>
</feature>
<dbReference type="EMBL" id="FNXT01000928">
    <property type="protein sequence ID" value="SZX69431.1"/>
    <property type="molecule type" value="Genomic_DNA"/>
</dbReference>
<dbReference type="PANTHER" id="PTHR36896">
    <property type="entry name" value="OS01G0729500 PROTEIN"/>
    <property type="match status" value="1"/>
</dbReference>
<dbReference type="PANTHER" id="PTHR36896:SF2">
    <property type="entry name" value="OS01G0729500 PROTEIN"/>
    <property type="match status" value="1"/>
</dbReference>
<dbReference type="Proteomes" id="UP000256970">
    <property type="component" value="Unassembled WGS sequence"/>
</dbReference>
<dbReference type="AlphaFoldDB" id="A0A383VW41"/>
<evidence type="ECO:0008006" key="5">
    <source>
        <dbReference type="Google" id="ProtNLM"/>
    </source>
</evidence>
<evidence type="ECO:0000313" key="4">
    <source>
        <dbReference type="Proteomes" id="UP000256970"/>
    </source>
</evidence>
<feature type="signal peptide" evidence="2">
    <location>
        <begin position="1"/>
        <end position="25"/>
    </location>
</feature>
<gene>
    <name evidence="3" type="ORF">BQ4739_LOCUS9706</name>
</gene>
<keyword evidence="2" id="KW-0732">Signal</keyword>
<keyword evidence="4" id="KW-1185">Reference proteome</keyword>
<protein>
    <recommendedName>
        <fullName evidence="5">PSI domain-containing protein</fullName>
    </recommendedName>
</protein>
<feature type="region of interest" description="Disordered" evidence="1">
    <location>
        <begin position="211"/>
        <end position="233"/>
    </location>
</feature>
<feature type="chain" id="PRO_5016723253" description="PSI domain-containing protein" evidence="2">
    <location>
        <begin position="26"/>
        <end position="233"/>
    </location>
</feature>
<feature type="compositionally biased region" description="Acidic residues" evidence="1">
    <location>
        <begin position="217"/>
        <end position="226"/>
    </location>
</feature>
<evidence type="ECO:0000256" key="2">
    <source>
        <dbReference type="SAM" id="SignalP"/>
    </source>
</evidence>
<name>A0A383VW41_TETOB</name>
<sequence length="233" mass="24240">MRAHTLVAAVICCLAVASVCRPANALNIRFPKLGDDAASCHNSTSISECHIKTNCTWCQSTLFPSGCWATSEAKFLPGFAYHCEGAPSPAQPVLGCMLKTEAECSASEQCAWCDGLLGASCFSKDQAQMLPPRFYTCKETGKDSLAAPDDEPAAAPGPGPGPGASCSGPTDRKACRKVAGCVWCEGSFGPGSCYSEDQAKYLPAQFFKCSKPKPSDSDDDSEDGGDDAAVAAA</sequence>
<reference evidence="3 4" key="1">
    <citation type="submission" date="2016-10" db="EMBL/GenBank/DDBJ databases">
        <authorList>
            <person name="Cai Z."/>
        </authorList>
    </citation>
    <scope>NUCLEOTIDE SEQUENCE [LARGE SCALE GENOMIC DNA]</scope>
</reference>
<accession>A0A383VW41</accession>
<evidence type="ECO:0000313" key="3">
    <source>
        <dbReference type="EMBL" id="SZX69431.1"/>
    </source>
</evidence>
<dbReference type="OrthoDB" id="513166at2759"/>
<organism evidence="3 4">
    <name type="scientific">Tetradesmus obliquus</name>
    <name type="common">Green alga</name>
    <name type="synonym">Acutodesmus obliquus</name>
    <dbReference type="NCBI Taxonomy" id="3088"/>
    <lineage>
        <taxon>Eukaryota</taxon>
        <taxon>Viridiplantae</taxon>
        <taxon>Chlorophyta</taxon>
        <taxon>core chlorophytes</taxon>
        <taxon>Chlorophyceae</taxon>
        <taxon>CS clade</taxon>
        <taxon>Sphaeropleales</taxon>
        <taxon>Scenedesmaceae</taxon>
        <taxon>Tetradesmus</taxon>
    </lineage>
</organism>
<evidence type="ECO:0000256" key="1">
    <source>
        <dbReference type="SAM" id="MobiDB-lite"/>
    </source>
</evidence>
<proteinExistence type="predicted"/>